<feature type="transmembrane region" description="Helical" evidence="2">
    <location>
        <begin position="97"/>
        <end position="114"/>
    </location>
</feature>
<dbReference type="PANTHER" id="PTHR22911:SF79">
    <property type="entry name" value="MOBA-LIKE NTP TRANSFERASE DOMAIN-CONTAINING PROTEIN"/>
    <property type="match status" value="1"/>
</dbReference>
<keyword evidence="2" id="KW-1133">Transmembrane helix</keyword>
<dbReference type="PANTHER" id="PTHR22911">
    <property type="entry name" value="ACYL-MALONYL CONDENSING ENZYME-RELATED"/>
    <property type="match status" value="1"/>
</dbReference>
<name>A0A0G3WAN8_9CLOT</name>
<keyword evidence="2" id="KW-0472">Membrane</keyword>
<dbReference type="InterPro" id="IPR037185">
    <property type="entry name" value="EmrE-like"/>
</dbReference>
<evidence type="ECO:0000259" key="3">
    <source>
        <dbReference type="Pfam" id="PF00892"/>
    </source>
</evidence>
<dbReference type="Pfam" id="PF00892">
    <property type="entry name" value="EamA"/>
    <property type="match status" value="2"/>
</dbReference>
<feature type="transmembrane region" description="Helical" evidence="2">
    <location>
        <begin position="233"/>
        <end position="253"/>
    </location>
</feature>
<gene>
    <name evidence="4" type="ORF">CACET_c09720</name>
</gene>
<protein>
    <submittedName>
        <fullName evidence="4">Membrane protein DUF6</fullName>
    </submittedName>
</protein>
<dbReference type="RefSeq" id="WP_052661223.1">
    <property type="nucleotide sequence ID" value="NZ_CP009687.1"/>
</dbReference>
<proteinExistence type="inferred from homology"/>
<feature type="transmembrane region" description="Helical" evidence="2">
    <location>
        <begin position="259"/>
        <end position="277"/>
    </location>
</feature>
<feature type="transmembrane region" description="Helical" evidence="2">
    <location>
        <begin position="38"/>
        <end position="58"/>
    </location>
</feature>
<dbReference type="GO" id="GO:0016020">
    <property type="term" value="C:membrane"/>
    <property type="evidence" value="ECO:0007669"/>
    <property type="project" value="InterPro"/>
</dbReference>
<sequence>MMNFLVNKCSQKTAVVYLLISAFLLSLGGVFIKSIHLHPFALAGFRSSIAAIFVWFMIEKPKFTWSKTQVLGGLAYAGMMLSFVTACKWTTAANAILLQYTAPIYVALFGFMFLKEKTTRLDWITVFCVFSGMTLFFVGDLQPQNIIGNLLAIVSGMSLAAMVLLLRKQKDESPFESLLIGNIFTAIIALPFMLRSTLVVTDFAGLLFLGVFQLGLSYLLYAAATKQVTAMETVLITVIEPIMNPVWVLLLIGETPGKWAFVGGAVVLIAVTMRCILTTLHLQKNKFTASS</sequence>
<keyword evidence="5" id="KW-1185">Reference proteome</keyword>
<evidence type="ECO:0000256" key="2">
    <source>
        <dbReference type="SAM" id="Phobius"/>
    </source>
</evidence>
<organism evidence="4 5">
    <name type="scientific">Clostridium aceticum</name>
    <dbReference type="NCBI Taxonomy" id="84022"/>
    <lineage>
        <taxon>Bacteria</taxon>
        <taxon>Bacillati</taxon>
        <taxon>Bacillota</taxon>
        <taxon>Clostridia</taxon>
        <taxon>Eubacteriales</taxon>
        <taxon>Clostridiaceae</taxon>
        <taxon>Clostridium</taxon>
    </lineage>
</organism>
<reference evidence="4 5" key="1">
    <citation type="submission" date="2014-10" db="EMBL/GenBank/DDBJ databases">
        <title>Genome sequence of Clostridium aceticum DSM 1496.</title>
        <authorList>
            <person name="Poehlein A."/>
            <person name="Schiel-Bengelsdorf B."/>
            <person name="Gottschalk G."/>
            <person name="Duerre P."/>
            <person name="Daniel R."/>
        </authorList>
    </citation>
    <scope>NUCLEOTIDE SEQUENCE [LARGE SCALE GENOMIC DNA]</scope>
    <source>
        <strain evidence="4 5">DSM 1496</strain>
    </source>
</reference>
<feature type="transmembrane region" description="Helical" evidence="2">
    <location>
        <begin position="70"/>
        <end position="91"/>
    </location>
</feature>
<accession>A0A0G3WAN8</accession>
<dbReference type="KEGG" id="cace:CACET_c09720"/>
<feature type="transmembrane region" description="Helical" evidence="2">
    <location>
        <begin position="121"/>
        <end position="139"/>
    </location>
</feature>
<feature type="domain" description="EamA" evidence="3">
    <location>
        <begin position="14"/>
        <end position="137"/>
    </location>
</feature>
<feature type="transmembrane region" description="Helical" evidence="2">
    <location>
        <begin position="12"/>
        <end position="32"/>
    </location>
</feature>
<evidence type="ECO:0000313" key="5">
    <source>
        <dbReference type="Proteomes" id="UP000035704"/>
    </source>
</evidence>
<evidence type="ECO:0000313" key="4">
    <source>
        <dbReference type="EMBL" id="AKL94479.1"/>
    </source>
</evidence>
<feature type="transmembrane region" description="Helical" evidence="2">
    <location>
        <begin position="178"/>
        <end position="197"/>
    </location>
</feature>
<dbReference type="SUPFAM" id="SSF103481">
    <property type="entry name" value="Multidrug resistance efflux transporter EmrE"/>
    <property type="match status" value="2"/>
</dbReference>
<feature type="domain" description="EamA" evidence="3">
    <location>
        <begin position="147"/>
        <end position="272"/>
    </location>
</feature>
<dbReference type="PATRIC" id="fig|84022.6.peg.989"/>
<evidence type="ECO:0000256" key="1">
    <source>
        <dbReference type="ARBA" id="ARBA00007362"/>
    </source>
</evidence>
<dbReference type="Proteomes" id="UP000035704">
    <property type="component" value="Chromosome"/>
</dbReference>
<feature type="transmembrane region" description="Helical" evidence="2">
    <location>
        <begin position="203"/>
        <end position="221"/>
    </location>
</feature>
<keyword evidence="2" id="KW-0812">Transmembrane</keyword>
<comment type="similarity">
    <text evidence="1">Belongs to the EamA transporter family.</text>
</comment>
<dbReference type="AlphaFoldDB" id="A0A0G3WAN8"/>
<feature type="transmembrane region" description="Helical" evidence="2">
    <location>
        <begin position="145"/>
        <end position="166"/>
    </location>
</feature>
<dbReference type="InterPro" id="IPR000620">
    <property type="entry name" value="EamA_dom"/>
</dbReference>
<dbReference type="EMBL" id="CP009687">
    <property type="protein sequence ID" value="AKL94479.1"/>
    <property type="molecule type" value="Genomic_DNA"/>
</dbReference>